<dbReference type="Gene3D" id="1.10.390.10">
    <property type="entry name" value="Neutral Protease Domain 2"/>
    <property type="match status" value="1"/>
</dbReference>
<dbReference type="InterPro" id="IPR034015">
    <property type="entry name" value="M1_LTA4H"/>
</dbReference>
<feature type="binding site" evidence="1">
    <location>
        <position position="367"/>
    </location>
    <ligand>
        <name>Zn(2+)</name>
        <dbReference type="ChEBI" id="CHEBI:29105"/>
        <note>catalytic</note>
    </ligand>
</feature>
<feature type="binding site" evidence="1">
    <location>
        <position position="348"/>
    </location>
    <ligand>
        <name>Zn(2+)</name>
        <dbReference type="ChEBI" id="CHEBI:29105"/>
        <note>catalytic</note>
    </ligand>
</feature>
<dbReference type="Pfam" id="PF01433">
    <property type="entry name" value="Peptidase_M1"/>
    <property type="match status" value="1"/>
</dbReference>
<keyword evidence="1" id="KW-0862">Zinc</keyword>
<reference evidence="4 5" key="1">
    <citation type="submission" date="2018-10" db="EMBL/GenBank/DDBJ databases">
        <title>Ulvibacterium marinum gen. nov., sp. nov., a novel marine bacterium of the family Flavobacteriaceae, isolated from a culture of the green alga Ulva prolifera.</title>
        <authorList>
            <person name="Zhang Z."/>
        </authorList>
    </citation>
    <scope>NUCLEOTIDE SEQUENCE [LARGE SCALE GENOMIC DNA]</scope>
    <source>
        <strain evidence="4 5">CCMM003</strain>
    </source>
</reference>
<dbReference type="EMBL" id="RBCJ01000003">
    <property type="protein sequence ID" value="RKN79698.1"/>
    <property type="molecule type" value="Genomic_DNA"/>
</dbReference>
<evidence type="ECO:0000259" key="3">
    <source>
        <dbReference type="Pfam" id="PF01433"/>
    </source>
</evidence>
<keyword evidence="2" id="KW-0812">Transmembrane</keyword>
<keyword evidence="1" id="KW-0479">Metal-binding</keyword>
<dbReference type="GO" id="GO:0008270">
    <property type="term" value="F:zinc ion binding"/>
    <property type="evidence" value="ECO:0007669"/>
    <property type="project" value="InterPro"/>
</dbReference>
<gene>
    <name evidence="4" type="ORF">D7Z94_15525</name>
</gene>
<protein>
    <recommendedName>
        <fullName evidence="3">Peptidase M1 membrane alanine aminopeptidase domain-containing protein</fullName>
    </recommendedName>
</protein>
<dbReference type="AlphaFoldDB" id="A0A3B0C545"/>
<dbReference type="InterPro" id="IPR027268">
    <property type="entry name" value="Peptidase_M4/M1_CTD_sf"/>
</dbReference>
<dbReference type="PANTHER" id="PTHR45726">
    <property type="entry name" value="LEUKOTRIENE A-4 HYDROLASE"/>
    <property type="match status" value="1"/>
</dbReference>
<comment type="cofactor">
    <cofactor evidence="1">
        <name>Zn(2+)</name>
        <dbReference type="ChEBI" id="CHEBI:29105"/>
    </cofactor>
    <text evidence="1">Binds 1 zinc ion per subunit.</text>
</comment>
<keyword evidence="5" id="KW-1185">Reference proteome</keyword>
<feature type="domain" description="Peptidase M1 membrane alanine aminopeptidase" evidence="3">
    <location>
        <begin position="336"/>
        <end position="495"/>
    </location>
</feature>
<proteinExistence type="predicted"/>
<dbReference type="PANTHER" id="PTHR45726:SF3">
    <property type="entry name" value="LEUKOTRIENE A-4 HYDROLASE"/>
    <property type="match status" value="1"/>
</dbReference>
<feature type="transmembrane region" description="Helical" evidence="2">
    <location>
        <begin position="21"/>
        <end position="45"/>
    </location>
</feature>
<evidence type="ECO:0000256" key="1">
    <source>
        <dbReference type="PIRSR" id="PIRSR634015-3"/>
    </source>
</evidence>
<organism evidence="4 5">
    <name type="scientific">Ulvibacterium marinum</name>
    <dbReference type="NCBI Taxonomy" id="2419782"/>
    <lineage>
        <taxon>Bacteria</taxon>
        <taxon>Pseudomonadati</taxon>
        <taxon>Bacteroidota</taxon>
        <taxon>Flavobacteriia</taxon>
        <taxon>Flavobacteriales</taxon>
        <taxon>Flavobacteriaceae</taxon>
        <taxon>Ulvibacterium</taxon>
    </lineage>
</organism>
<keyword evidence="2" id="KW-1133">Transmembrane helix</keyword>
<sequence length="591" mass="66478">MVRRNTDGHGSGRTDNMNEIIITYTFAMKSHITYLLTAASFFVLFKSAGQVSIDSIAMEPHAKNGWGWKIDNLDMEITFAPDEEMVRITGKITLELQEENSLGPTLAILGSNGKSMKFDQVSSKGAASIILNQQNDEIPDVTLAHIRFAMPFERGRSITVSFSVSGNPTDTCCFDINEDGAIGSWNNAWHPIPLFDVKGEVSLAKASISTGKSTFYLPREWHAMTEGELTETHESGNIRIEVFQTSIPLARSFVAGPYDITTRKGISIFKVAQEGSDPEELLETASEIFSELERKWGSIEREGYSIVEVPNTLGTSTWGGSSQQGMFWARPRTFAENQIAVFAHEIGHLWWGNMVTTAGDGFLLLNEGIVHAEACTFMETILDKEAASHLRRFGGHGVNNLHTANGYFKLWRENKDMAISEIPSNHDENAKDLVWSKGQWFFHMLRYKIGNRAFYGTMASIFDEHRDKILTLQAFRDTFIETVPEHDLEQFFGQWLDQTGAPILSHDFRIADDETVVVSIVQTQTGKPYHLDLDIRFIANDQEIGIHTVRLTKKAQTFEFKLNKAPEGIELDPLHKLLIWMPEYGENPIEP</sequence>
<keyword evidence="2" id="KW-0472">Membrane</keyword>
<dbReference type="RefSeq" id="WP_120712506.1">
    <property type="nucleotide sequence ID" value="NZ_RBCJ01000003.1"/>
</dbReference>
<feature type="binding site" evidence="1">
    <location>
        <position position="344"/>
    </location>
    <ligand>
        <name>Zn(2+)</name>
        <dbReference type="ChEBI" id="CHEBI:29105"/>
        <note>catalytic</note>
    </ligand>
</feature>
<evidence type="ECO:0000313" key="4">
    <source>
        <dbReference type="EMBL" id="RKN79698.1"/>
    </source>
</evidence>
<dbReference type="Proteomes" id="UP000276603">
    <property type="component" value="Unassembled WGS sequence"/>
</dbReference>
<accession>A0A3B0C545</accession>
<name>A0A3B0C545_9FLAO</name>
<comment type="caution">
    <text evidence="4">The sequence shown here is derived from an EMBL/GenBank/DDBJ whole genome shotgun (WGS) entry which is preliminary data.</text>
</comment>
<dbReference type="OrthoDB" id="100605at2"/>
<evidence type="ECO:0000313" key="5">
    <source>
        <dbReference type="Proteomes" id="UP000276603"/>
    </source>
</evidence>
<evidence type="ECO:0000256" key="2">
    <source>
        <dbReference type="SAM" id="Phobius"/>
    </source>
</evidence>
<dbReference type="InterPro" id="IPR014782">
    <property type="entry name" value="Peptidase_M1_dom"/>
</dbReference>
<dbReference type="GO" id="GO:0008237">
    <property type="term" value="F:metallopeptidase activity"/>
    <property type="evidence" value="ECO:0007669"/>
    <property type="project" value="InterPro"/>
</dbReference>
<dbReference type="SUPFAM" id="SSF55486">
    <property type="entry name" value="Metalloproteases ('zincins'), catalytic domain"/>
    <property type="match status" value="1"/>
</dbReference>